<dbReference type="Gene3D" id="3.30.2310.20">
    <property type="entry name" value="RelE-like"/>
    <property type="match status" value="1"/>
</dbReference>
<proteinExistence type="predicted"/>
<name>A0A6B0Y0J3_9RHOB</name>
<gene>
    <name evidence="1" type="ORF">F4Y60_09415</name>
</gene>
<sequence length="97" mass="11425">MLRSPLIQNFRSRKLRRFLKRGDARRIHRERRARMRDILVRLNASAAPEDMDLPGFRPHRLKGEHAGYWAVTVGANCRVIFRFKDGHAADVDYLDCH</sequence>
<reference evidence="1" key="1">
    <citation type="submission" date="2019-09" db="EMBL/GenBank/DDBJ databases">
        <title>Characterisation of the sponge microbiome using genome-centric metagenomics.</title>
        <authorList>
            <person name="Engelberts J.P."/>
            <person name="Robbins S.J."/>
            <person name="De Goeij J.M."/>
            <person name="Aranda M."/>
            <person name="Bell S.C."/>
            <person name="Webster N.S."/>
        </authorList>
    </citation>
    <scope>NUCLEOTIDE SEQUENCE</scope>
    <source>
        <strain evidence="1">SB0664_bin_43</strain>
    </source>
</reference>
<protein>
    <submittedName>
        <fullName evidence="1">Peptidase</fullName>
    </submittedName>
</protein>
<evidence type="ECO:0000313" key="1">
    <source>
        <dbReference type="EMBL" id="MXY34291.1"/>
    </source>
</evidence>
<dbReference type="EMBL" id="VXRY01000374">
    <property type="protein sequence ID" value="MXY34291.1"/>
    <property type="molecule type" value="Genomic_DNA"/>
</dbReference>
<dbReference type="SUPFAM" id="SSF143011">
    <property type="entry name" value="RelE-like"/>
    <property type="match status" value="1"/>
</dbReference>
<dbReference type="AlphaFoldDB" id="A0A6B0Y0J3"/>
<organism evidence="1">
    <name type="scientific">Boseongicola sp. SB0664_bin_43</name>
    <dbReference type="NCBI Taxonomy" id="2604844"/>
    <lineage>
        <taxon>Bacteria</taxon>
        <taxon>Pseudomonadati</taxon>
        <taxon>Pseudomonadota</taxon>
        <taxon>Alphaproteobacteria</taxon>
        <taxon>Rhodobacterales</taxon>
        <taxon>Paracoccaceae</taxon>
        <taxon>Boseongicola</taxon>
    </lineage>
</organism>
<accession>A0A6B0Y0J3</accession>
<dbReference type="InterPro" id="IPR035093">
    <property type="entry name" value="RelE/ParE_toxin_dom_sf"/>
</dbReference>
<comment type="caution">
    <text evidence="1">The sequence shown here is derived from an EMBL/GenBank/DDBJ whole genome shotgun (WGS) entry which is preliminary data.</text>
</comment>
<dbReference type="Pfam" id="PF05015">
    <property type="entry name" value="HigB-like_toxin"/>
    <property type="match status" value="1"/>
</dbReference>
<dbReference type="InterPro" id="IPR007711">
    <property type="entry name" value="HigB-1"/>
</dbReference>